<evidence type="ECO:0000313" key="6">
    <source>
        <dbReference type="Proteomes" id="UP000325313"/>
    </source>
</evidence>
<organism evidence="4 5">
    <name type="scientific">Puccinia graminis f. sp. tritici</name>
    <dbReference type="NCBI Taxonomy" id="56615"/>
    <lineage>
        <taxon>Eukaryota</taxon>
        <taxon>Fungi</taxon>
        <taxon>Dikarya</taxon>
        <taxon>Basidiomycota</taxon>
        <taxon>Pucciniomycotina</taxon>
        <taxon>Pucciniomycetes</taxon>
        <taxon>Pucciniales</taxon>
        <taxon>Pucciniaceae</taxon>
        <taxon>Puccinia</taxon>
    </lineage>
</organism>
<sequence length="179" mass="20121">MRRVLNLQTTPPLPGKAPGCVEELPRCCDASLGQCHRLGCWTYWRFQLQQNDEARIKRAQLIGAYRSAFRAVFLVSTGLAAVSLLCTFFFIKTKSVDRPLEDGNLQAEYRQSLCKENPDPPLVLTGQQIYQLLPNPLSGLTGLVKTQNRANHSSCIQPHSNIIMEPPRPRNVESTMQLD</sequence>
<reference evidence="5 6" key="1">
    <citation type="submission" date="2019-05" db="EMBL/GenBank/DDBJ databases">
        <title>Emergence of the Ug99 lineage of the wheat stem rust pathogen through somatic hybridization.</title>
        <authorList>
            <person name="Li F."/>
            <person name="Upadhyaya N.M."/>
            <person name="Sperschneider J."/>
            <person name="Matny O."/>
            <person name="Nguyen-Phuc H."/>
            <person name="Mago R."/>
            <person name="Raley C."/>
            <person name="Miller M.E."/>
            <person name="Silverstein K.A.T."/>
            <person name="Henningsen E."/>
            <person name="Hirsch C.D."/>
            <person name="Visser B."/>
            <person name="Pretorius Z.A."/>
            <person name="Steffenson B.J."/>
            <person name="Schwessinger B."/>
            <person name="Dodds P.N."/>
            <person name="Figueroa M."/>
        </authorList>
    </citation>
    <scope>NUCLEOTIDE SEQUENCE [LARGE SCALE GENOMIC DNA]</scope>
    <source>
        <strain evidence="4">21-0</strain>
        <strain evidence="3 6">Ug99</strain>
    </source>
</reference>
<dbReference type="Proteomes" id="UP000324748">
    <property type="component" value="Unassembled WGS sequence"/>
</dbReference>
<gene>
    <name evidence="4" type="ORF">PGT21_032391</name>
    <name evidence="3" type="ORF">PGTUg99_033544</name>
</gene>
<dbReference type="Proteomes" id="UP000325313">
    <property type="component" value="Unassembled WGS sequence"/>
</dbReference>
<evidence type="ECO:0000256" key="2">
    <source>
        <dbReference type="SAM" id="Phobius"/>
    </source>
</evidence>
<proteinExistence type="predicted"/>
<keyword evidence="2" id="KW-0472">Membrane</keyword>
<dbReference type="AlphaFoldDB" id="A0A5B0NQ07"/>
<evidence type="ECO:0000313" key="4">
    <source>
        <dbReference type="EMBL" id="KAA1091377.1"/>
    </source>
</evidence>
<evidence type="ECO:0000313" key="5">
    <source>
        <dbReference type="Proteomes" id="UP000324748"/>
    </source>
</evidence>
<keyword evidence="2" id="KW-1133">Transmembrane helix</keyword>
<feature type="region of interest" description="Disordered" evidence="1">
    <location>
        <begin position="159"/>
        <end position="179"/>
    </location>
</feature>
<keyword evidence="5" id="KW-1185">Reference proteome</keyword>
<name>A0A5B0NQ07_PUCGR</name>
<dbReference type="EMBL" id="VDEP01000471">
    <property type="protein sequence ID" value="KAA1076022.1"/>
    <property type="molecule type" value="Genomic_DNA"/>
</dbReference>
<evidence type="ECO:0000256" key="1">
    <source>
        <dbReference type="SAM" id="MobiDB-lite"/>
    </source>
</evidence>
<protein>
    <submittedName>
        <fullName evidence="4">Uncharacterized protein</fullName>
    </submittedName>
</protein>
<evidence type="ECO:0000313" key="3">
    <source>
        <dbReference type="EMBL" id="KAA1076022.1"/>
    </source>
</evidence>
<dbReference type="EMBL" id="VSWC01000092">
    <property type="protein sequence ID" value="KAA1091377.1"/>
    <property type="molecule type" value="Genomic_DNA"/>
</dbReference>
<comment type="caution">
    <text evidence="4">The sequence shown here is derived from an EMBL/GenBank/DDBJ whole genome shotgun (WGS) entry which is preliminary data.</text>
</comment>
<accession>A0A5B0NQ07</accession>
<feature type="transmembrane region" description="Helical" evidence="2">
    <location>
        <begin position="68"/>
        <end position="91"/>
    </location>
</feature>
<keyword evidence="2" id="KW-0812">Transmembrane</keyword>